<dbReference type="Proteomes" id="UP000663870">
    <property type="component" value="Unassembled WGS sequence"/>
</dbReference>
<dbReference type="InterPro" id="IPR013083">
    <property type="entry name" value="Znf_RING/FYVE/PHD"/>
</dbReference>
<dbReference type="CDD" id="cd16448">
    <property type="entry name" value="RING-H2"/>
    <property type="match status" value="1"/>
</dbReference>
<dbReference type="Gene3D" id="3.30.40.10">
    <property type="entry name" value="Zinc/RING finger domain, C3HC4 (zinc finger)"/>
    <property type="match status" value="1"/>
</dbReference>
<dbReference type="EMBL" id="CAJNOH010000163">
    <property type="protein sequence ID" value="CAF0918907.1"/>
    <property type="molecule type" value="Genomic_DNA"/>
</dbReference>
<feature type="chain" id="PRO_5035599536" description="RING-type domain-containing protein" evidence="4">
    <location>
        <begin position="22"/>
        <end position="585"/>
    </location>
</feature>
<dbReference type="GO" id="GO:0030897">
    <property type="term" value="C:HOPS complex"/>
    <property type="evidence" value="ECO:0007669"/>
    <property type="project" value="TreeGrafter"/>
</dbReference>
<dbReference type="GO" id="GO:0005770">
    <property type="term" value="C:late endosome"/>
    <property type="evidence" value="ECO:0007669"/>
    <property type="project" value="TreeGrafter"/>
</dbReference>
<proteinExistence type="predicted"/>
<sequence length="585" mass="69159">MNRNFYLKFFFLLINLHHSLNFSFVLEYLCKSVVTSLNDNDDSKDAREQALLDVIQAAGLQAFDLKRLLSLARQAQFWRVCEIIYAETNEYDLILECYLNDRRRRLELFRYIRTLWPALNERERNKFHMKLMENFIQIIETDSFKAFKLFCIFFQMDLGKVLKLIGKNETAQYGILKSCFTYSDDTKSSSSSSSTSSSTIIHIDPSHYLHYIDILARYEPSQLLSFLKNKSEYYREQDVLDIIRKYQSPLLIPSIAYLLERLGQYTETFDLLLESMYEWKTIEQLYQMALDCVHFCQRTTIKLKDKKEREDLWLKFLQKILEISSNSFDCEQSGAFRRIYGEILNSMIGYVTLPSILEFIMGTDAGDITKGVRKRSDTNPRSTFEIRQLIQSMLENCSFELRLLETTRRLLQRDLNDDIQQMCTIMNRSVPIRLNQCTYCQKSLHQQQDIEKKYEQKNKFIIFACRHVFHLRCLIEIQTEQSNNNFCPQCITRQSSTITTTTSIVRPELRRLTSIHSDQNEKQIALNNIQQQVITAILERKRLNAHHLNIDDNDERIQTSINETYLSSTSLQLPDKWREYLSSSE</sequence>
<evidence type="ECO:0000313" key="9">
    <source>
        <dbReference type="Proteomes" id="UP000663870"/>
    </source>
</evidence>
<organism evidence="6 8">
    <name type="scientific">Rotaria sordida</name>
    <dbReference type="NCBI Taxonomy" id="392033"/>
    <lineage>
        <taxon>Eukaryota</taxon>
        <taxon>Metazoa</taxon>
        <taxon>Spiralia</taxon>
        <taxon>Gnathifera</taxon>
        <taxon>Rotifera</taxon>
        <taxon>Eurotatoria</taxon>
        <taxon>Bdelloidea</taxon>
        <taxon>Philodinida</taxon>
        <taxon>Philodinidae</taxon>
        <taxon>Rotaria</taxon>
    </lineage>
</organism>
<evidence type="ECO:0000256" key="2">
    <source>
        <dbReference type="ARBA" id="ARBA00022833"/>
    </source>
</evidence>
<name>A0A814AV81_9BILA</name>
<keyword evidence="1 3" id="KW-0863">Zinc-finger</keyword>
<evidence type="ECO:0000313" key="8">
    <source>
        <dbReference type="Proteomes" id="UP000663854"/>
    </source>
</evidence>
<dbReference type="GO" id="GO:0006623">
    <property type="term" value="P:protein targeting to vacuole"/>
    <property type="evidence" value="ECO:0007669"/>
    <property type="project" value="InterPro"/>
</dbReference>
<accession>A0A814AV81</accession>
<keyword evidence="4" id="KW-0732">Signal</keyword>
<evidence type="ECO:0000256" key="3">
    <source>
        <dbReference type="PROSITE-ProRule" id="PRU00175"/>
    </source>
</evidence>
<dbReference type="SMART" id="SM00184">
    <property type="entry name" value="RING"/>
    <property type="match status" value="1"/>
</dbReference>
<dbReference type="InterPro" id="IPR001841">
    <property type="entry name" value="Znf_RING"/>
</dbReference>
<evidence type="ECO:0000313" key="7">
    <source>
        <dbReference type="EMBL" id="CAF1016053.1"/>
    </source>
</evidence>
<evidence type="ECO:0000259" key="5">
    <source>
        <dbReference type="PROSITE" id="PS50089"/>
    </source>
</evidence>
<keyword evidence="9" id="KW-1185">Reference proteome</keyword>
<evidence type="ECO:0000256" key="1">
    <source>
        <dbReference type="ARBA" id="ARBA00022771"/>
    </source>
</evidence>
<protein>
    <recommendedName>
        <fullName evidence="5">RING-type domain-containing protein</fullName>
    </recommendedName>
</protein>
<dbReference type="Proteomes" id="UP000663854">
    <property type="component" value="Unassembled WGS sequence"/>
</dbReference>
<dbReference type="InterPro" id="IPR045111">
    <property type="entry name" value="Vps41/Vps8"/>
</dbReference>
<dbReference type="GO" id="GO:0008270">
    <property type="term" value="F:zinc ion binding"/>
    <property type="evidence" value="ECO:0007669"/>
    <property type="project" value="UniProtKB-KW"/>
</dbReference>
<evidence type="ECO:0000313" key="6">
    <source>
        <dbReference type="EMBL" id="CAF0918907.1"/>
    </source>
</evidence>
<keyword evidence="2" id="KW-0862">Zinc</keyword>
<reference evidence="6" key="1">
    <citation type="submission" date="2021-02" db="EMBL/GenBank/DDBJ databases">
        <authorList>
            <person name="Nowell W R."/>
        </authorList>
    </citation>
    <scope>NUCLEOTIDE SEQUENCE</scope>
</reference>
<feature type="domain" description="RING-type" evidence="5">
    <location>
        <begin position="437"/>
        <end position="490"/>
    </location>
</feature>
<dbReference type="PROSITE" id="PS50089">
    <property type="entry name" value="ZF_RING_2"/>
    <property type="match status" value="1"/>
</dbReference>
<gene>
    <name evidence="7" type="ORF">JXQ802_LOCUS14909</name>
    <name evidence="6" type="ORF">PYM288_LOCUS10419</name>
</gene>
<dbReference type="GO" id="GO:0034058">
    <property type="term" value="P:endosomal vesicle fusion"/>
    <property type="evidence" value="ECO:0007669"/>
    <property type="project" value="TreeGrafter"/>
</dbReference>
<dbReference type="AlphaFoldDB" id="A0A814AV81"/>
<keyword evidence="1 3" id="KW-0479">Metal-binding</keyword>
<dbReference type="EMBL" id="CAJNOL010000340">
    <property type="protein sequence ID" value="CAF1016053.1"/>
    <property type="molecule type" value="Genomic_DNA"/>
</dbReference>
<feature type="signal peptide" evidence="4">
    <location>
        <begin position="1"/>
        <end position="21"/>
    </location>
</feature>
<evidence type="ECO:0000256" key="4">
    <source>
        <dbReference type="SAM" id="SignalP"/>
    </source>
</evidence>
<dbReference type="PANTHER" id="PTHR12616:SF8">
    <property type="entry name" value="VACUOLAR PROTEIN SORTING-ASSOCIATED PROTEIN 8 HOMOLOG"/>
    <property type="match status" value="1"/>
</dbReference>
<comment type="caution">
    <text evidence="6">The sequence shown here is derived from an EMBL/GenBank/DDBJ whole genome shotgun (WGS) entry which is preliminary data.</text>
</comment>
<dbReference type="SUPFAM" id="SSF57850">
    <property type="entry name" value="RING/U-box"/>
    <property type="match status" value="1"/>
</dbReference>
<dbReference type="PANTHER" id="PTHR12616">
    <property type="entry name" value="VACUOLAR PROTEIN SORTING VPS41"/>
    <property type="match status" value="1"/>
</dbReference>